<evidence type="ECO:0000256" key="4">
    <source>
        <dbReference type="ARBA" id="ARBA00023239"/>
    </source>
</evidence>
<dbReference type="SUPFAM" id="SSF51569">
    <property type="entry name" value="Aldolase"/>
    <property type="match status" value="1"/>
</dbReference>
<dbReference type="Proteomes" id="UP000662857">
    <property type="component" value="Chromosome"/>
</dbReference>
<protein>
    <submittedName>
        <fullName evidence="6">Bifunctional 4-hydroxy-2-oxoglutarate aldolase/2-dehydro-3-deoxy-phosphogluconate aldolase</fullName>
    </submittedName>
</protein>
<sequence>MTNLTELFGDHRVMTILRGLPPAETVALAQLAWDAGVELLEVPIGTADQVPALAAAVAAGAERGKLVGAGTVITQEQVALAAGAGARYTVAPGLDLSVLAASLAAGLPHLPGVATPSEVQRAQAAGCRWLKAFPAAALGPGWFRAIRGPFPAIRFVATGGVSVDSAPEFLAAGAQVVAVGSALADPSTRERLGELVKNSAN</sequence>
<evidence type="ECO:0000313" key="6">
    <source>
        <dbReference type="EMBL" id="QSB16110.1"/>
    </source>
</evidence>
<evidence type="ECO:0000256" key="5">
    <source>
        <dbReference type="ARBA" id="ARBA00023277"/>
    </source>
</evidence>
<gene>
    <name evidence="6" type="ORF">JQS43_07345</name>
</gene>
<dbReference type="CDD" id="cd00452">
    <property type="entry name" value="KDPG_aldolase"/>
    <property type="match status" value="1"/>
</dbReference>
<comment type="similarity">
    <text evidence="2">Belongs to the KHG/KDPG aldolase family.</text>
</comment>
<comment type="subunit">
    <text evidence="3">Homotrimer.</text>
</comment>
<evidence type="ECO:0000256" key="3">
    <source>
        <dbReference type="ARBA" id="ARBA00011233"/>
    </source>
</evidence>
<dbReference type="RefSeq" id="WP_239678314.1">
    <property type="nucleotide sequence ID" value="NZ_CP070499.1"/>
</dbReference>
<proteinExistence type="inferred from homology"/>
<evidence type="ECO:0000256" key="1">
    <source>
        <dbReference type="ARBA" id="ARBA00004761"/>
    </source>
</evidence>
<keyword evidence="5" id="KW-0119">Carbohydrate metabolism</keyword>
<dbReference type="EMBL" id="CP070499">
    <property type="protein sequence ID" value="QSB16110.1"/>
    <property type="molecule type" value="Genomic_DNA"/>
</dbReference>
<keyword evidence="7" id="KW-1185">Reference proteome</keyword>
<comment type="pathway">
    <text evidence="1">Carbohydrate acid metabolism.</text>
</comment>
<organism evidence="6 7">
    <name type="scientific">Natronosporangium hydrolyticum</name>
    <dbReference type="NCBI Taxonomy" id="2811111"/>
    <lineage>
        <taxon>Bacteria</taxon>
        <taxon>Bacillati</taxon>
        <taxon>Actinomycetota</taxon>
        <taxon>Actinomycetes</taxon>
        <taxon>Micromonosporales</taxon>
        <taxon>Micromonosporaceae</taxon>
        <taxon>Natronosporangium</taxon>
    </lineage>
</organism>
<dbReference type="PANTHER" id="PTHR30246">
    <property type="entry name" value="2-KETO-3-DEOXY-6-PHOSPHOGLUCONATE ALDOLASE"/>
    <property type="match status" value="1"/>
</dbReference>
<evidence type="ECO:0000313" key="7">
    <source>
        <dbReference type="Proteomes" id="UP000662857"/>
    </source>
</evidence>
<accession>A0A895YPS2</accession>
<reference evidence="6" key="1">
    <citation type="submission" date="2021-02" db="EMBL/GenBank/DDBJ databases">
        <title>Natrosporangium hydrolyticum gen. nov., sp. nov, a haloalkaliphilic actinobacterium from a soda solonchak soil.</title>
        <authorList>
            <person name="Sorokin D.Y."/>
            <person name="Khijniak T.V."/>
            <person name="Zakharycheva A.P."/>
            <person name="Boueva O.V."/>
            <person name="Ariskina E.V."/>
            <person name="Hahnke R.L."/>
            <person name="Bunk B."/>
            <person name="Sproer C."/>
            <person name="Schumann P."/>
            <person name="Evtushenko L.I."/>
            <person name="Kublanov I.V."/>
        </authorList>
    </citation>
    <scope>NUCLEOTIDE SEQUENCE</scope>
    <source>
        <strain evidence="6">DSM 106523</strain>
    </source>
</reference>
<dbReference type="GO" id="GO:0016829">
    <property type="term" value="F:lyase activity"/>
    <property type="evidence" value="ECO:0007669"/>
    <property type="project" value="UniProtKB-KW"/>
</dbReference>
<name>A0A895YPS2_9ACTN</name>
<dbReference type="InterPro" id="IPR000887">
    <property type="entry name" value="Aldlse_KDPG_KHG"/>
</dbReference>
<dbReference type="KEGG" id="nhy:JQS43_07345"/>
<dbReference type="Gene3D" id="3.20.20.70">
    <property type="entry name" value="Aldolase class I"/>
    <property type="match status" value="1"/>
</dbReference>
<dbReference type="PANTHER" id="PTHR30246:SF1">
    <property type="entry name" value="2-DEHYDRO-3-DEOXY-6-PHOSPHOGALACTONATE ALDOLASE-RELATED"/>
    <property type="match status" value="1"/>
</dbReference>
<dbReference type="InterPro" id="IPR013785">
    <property type="entry name" value="Aldolase_TIM"/>
</dbReference>
<dbReference type="Pfam" id="PF01081">
    <property type="entry name" value="Aldolase"/>
    <property type="match status" value="1"/>
</dbReference>
<evidence type="ECO:0000256" key="2">
    <source>
        <dbReference type="ARBA" id="ARBA00006906"/>
    </source>
</evidence>
<keyword evidence="4" id="KW-0456">Lyase</keyword>
<dbReference type="AlphaFoldDB" id="A0A895YPS2"/>